<reference evidence="1" key="1">
    <citation type="submission" date="2022-01" db="EMBL/GenBank/DDBJ databases">
        <authorList>
            <person name="King R."/>
        </authorList>
    </citation>
    <scope>NUCLEOTIDE SEQUENCE</scope>
</reference>
<organism evidence="1 2">
    <name type="scientific">Psylliodes chrysocephalus</name>
    <dbReference type="NCBI Taxonomy" id="3402493"/>
    <lineage>
        <taxon>Eukaryota</taxon>
        <taxon>Metazoa</taxon>
        <taxon>Ecdysozoa</taxon>
        <taxon>Arthropoda</taxon>
        <taxon>Hexapoda</taxon>
        <taxon>Insecta</taxon>
        <taxon>Pterygota</taxon>
        <taxon>Neoptera</taxon>
        <taxon>Endopterygota</taxon>
        <taxon>Coleoptera</taxon>
        <taxon>Polyphaga</taxon>
        <taxon>Cucujiformia</taxon>
        <taxon>Chrysomeloidea</taxon>
        <taxon>Chrysomelidae</taxon>
        <taxon>Galerucinae</taxon>
        <taxon>Alticini</taxon>
        <taxon>Psylliodes</taxon>
    </lineage>
</organism>
<gene>
    <name evidence="1" type="ORF">PSYICH_LOCUS3331</name>
</gene>
<accession>A0A9P0GA70</accession>
<dbReference type="EMBL" id="OV651824">
    <property type="protein sequence ID" value="CAH1102232.1"/>
    <property type="molecule type" value="Genomic_DNA"/>
</dbReference>
<sequence>MIELLKSYTDKKSSLAREDAIRCIAIALADSNTFLLDPLLSLKPVGSLKEELIHDLLKIFVSEDLTVYLKFYKELVKVQGLNHERNLQKIRLFSFIQLPQSNPEISFVIIVKELQIKPVEVEFYY</sequence>
<evidence type="ECO:0000313" key="2">
    <source>
        <dbReference type="Proteomes" id="UP001153636"/>
    </source>
</evidence>
<dbReference type="InterPro" id="IPR045237">
    <property type="entry name" value="COPS7/eIF3m"/>
</dbReference>
<dbReference type="PANTHER" id="PTHR15350">
    <property type="entry name" value="COP9 SIGNALOSOME COMPLEX SUBUNIT 7/DENDRITIC CELL PROTEIN GA17"/>
    <property type="match status" value="1"/>
</dbReference>
<dbReference type="PANTHER" id="PTHR15350:SF2">
    <property type="entry name" value="EUKARYOTIC TRANSLATION INITIATION FACTOR 3 SUBUNIT M"/>
    <property type="match status" value="1"/>
</dbReference>
<dbReference type="GO" id="GO:0002183">
    <property type="term" value="P:cytoplasmic translational initiation"/>
    <property type="evidence" value="ECO:0007669"/>
    <property type="project" value="TreeGrafter"/>
</dbReference>
<proteinExistence type="predicted"/>
<keyword evidence="2" id="KW-1185">Reference proteome</keyword>
<dbReference type="Proteomes" id="UP001153636">
    <property type="component" value="Chromosome 12"/>
</dbReference>
<dbReference type="AlphaFoldDB" id="A0A9P0GA70"/>
<evidence type="ECO:0000313" key="1">
    <source>
        <dbReference type="EMBL" id="CAH1102232.1"/>
    </source>
</evidence>
<name>A0A9P0GA70_9CUCU</name>
<dbReference type="OrthoDB" id="10267031at2759"/>
<protein>
    <submittedName>
        <fullName evidence="1">Uncharacterized protein</fullName>
    </submittedName>
</protein>
<dbReference type="GO" id="GO:0005852">
    <property type="term" value="C:eukaryotic translation initiation factor 3 complex"/>
    <property type="evidence" value="ECO:0007669"/>
    <property type="project" value="TreeGrafter"/>
</dbReference>